<dbReference type="GO" id="GO:0006357">
    <property type="term" value="P:regulation of transcription by RNA polymerase II"/>
    <property type="evidence" value="ECO:0007669"/>
    <property type="project" value="InterPro"/>
</dbReference>
<keyword evidence="12" id="KW-1185">Reference proteome</keyword>
<sequence length="425" mass="45325">MSVDSPQKRQRQTGSFSPASPPYHLAAKTAEPAKTTLHQQPDTPTSPPYMSSTTPTHSHASTASLSTASAQAVTPPSSANMSQASQPPNTNSFPTPASSAGTASFAFKSEDSDVRMTDDRMEGVAQTAARDVEMGNDGDHRHTGHDRTGTGSSAGGVGSEPRLQSGSGPFYKLSETPYPMSRPHVSHDLVALYGLHRITQSVARFDPKTGEKINKLRKSYESHVKDFKISGGKSRPEAAPGQLMNLLHFPDEEYHLQRVRGNEMESAQQRLLAKLNGGALKMSPGKLSKEEDSKWKTRIGTDDGTSAKRPAADVLDGTGKKLKPGQVMQGGRNSATSSPAMRPSPAAKPAIRPDRAGKKRSYLDSSFKGYGEGYGDDDGVGESTGGEDNGRGAGAKKKRRKDFAAGSPLGFDERRHNVGMVGVRH</sequence>
<feature type="compositionally biased region" description="Basic and acidic residues" evidence="10">
    <location>
        <begin position="108"/>
        <end position="122"/>
    </location>
</feature>
<evidence type="ECO:0000256" key="1">
    <source>
        <dbReference type="ARBA" id="ARBA00004123"/>
    </source>
</evidence>
<feature type="compositionally biased region" description="Low complexity" evidence="10">
    <location>
        <begin position="48"/>
        <end position="72"/>
    </location>
</feature>
<comment type="subcellular location">
    <subcellularLocation>
        <location evidence="1 9">Nucleus</location>
    </subcellularLocation>
</comment>
<dbReference type="EMBL" id="VCHE01000017">
    <property type="protein sequence ID" value="KAB2577445.1"/>
    <property type="molecule type" value="Genomic_DNA"/>
</dbReference>
<comment type="function">
    <text evidence="9">Component of the Mediator complex, a coactivator involved in the regulated transcription of nearly all RNA polymerase II-dependent genes. Mediator functions as a bridge to convey information from gene-specific regulatory proteins to the basal RNA polymerase II transcription machinery. Mediator is recruited to promoters by direct interactions with regulatory proteins and serves as a scaffold for the assembly of a functional preinitiation complex with RNA polymerase II and the general transcription factors.</text>
</comment>
<keyword evidence="5 9" id="KW-0010">Activator</keyword>
<evidence type="ECO:0000256" key="9">
    <source>
        <dbReference type="RuleBase" id="RU364151"/>
    </source>
</evidence>
<organism evidence="11 12">
    <name type="scientific">Lasiodiplodia theobromae</name>
    <dbReference type="NCBI Taxonomy" id="45133"/>
    <lineage>
        <taxon>Eukaryota</taxon>
        <taxon>Fungi</taxon>
        <taxon>Dikarya</taxon>
        <taxon>Ascomycota</taxon>
        <taxon>Pezizomycotina</taxon>
        <taxon>Dothideomycetes</taxon>
        <taxon>Dothideomycetes incertae sedis</taxon>
        <taxon>Botryosphaeriales</taxon>
        <taxon>Botryosphaeriaceae</taxon>
        <taxon>Lasiodiplodia</taxon>
    </lineage>
</organism>
<dbReference type="OrthoDB" id="2160599at2759"/>
<dbReference type="Pfam" id="PF08633">
    <property type="entry name" value="Rox3"/>
    <property type="match status" value="1"/>
</dbReference>
<dbReference type="GO" id="GO:0016592">
    <property type="term" value="C:mediator complex"/>
    <property type="evidence" value="ECO:0007669"/>
    <property type="project" value="InterPro"/>
</dbReference>
<evidence type="ECO:0000313" key="11">
    <source>
        <dbReference type="EMBL" id="KAB2577445.1"/>
    </source>
</evidence>
<comment type="subunit">
    <text evidence="9">Component of the Mediator complex.</text>
</comment>
<comment type="similarity">
    <text evidence="2 9">Belongs to the Mediator complex subunit 19 family.</text>
</comment>
<evidence type="ECO:0000256" key="2">
    <source>
        <dbReference type="ARBA" id="ARBA00009259"/>
    </source>
</evidence>
<feature type="region of interest" description="Disordered" evidence="10">
    <location>
        <begin position="1"/>
        <end position="175"/>
    </location>
</feature>
<dbReference type="Proteomes" id="UP000325902">
    <property type="component" value="Unassembled WGS sequence"/>
</dbReference>
<feature type="compositionally biased region" description="Basic and acidic residues" evidence="10">
    <location>
        <begin position="287"/>
        <end position="301"/>
    </location>
</feature>
<protein>
    <recommendedName>
        <fullName evidence="3 9">Mediator of RNA polymerase II transcription subunit 19</fullName>
    </recommendedName>
    <alternativeName>
        <fullName evidence="8 9">Mediator complex subunit 19</fullName>
    </alternativeName>
</protein>
<proteinExistence type="inferred from homology"/>
<accession>A0A5N5DHX8</accession>
<feature type="region of interest" description="Disordered" evidence="10">
    <location>
        <begin position="281"/>
        <end position="425"/>
    </location>
</feature>
<dbReference type="InterPro" id="IPR013942">
    <property type="entry name" value="Mediator_Med19_fun"/>
</dbReference>
<evidence type="ECO:0000256" key="10">
    <source>
        <dbReference type="SAM" id="MobiDB-lite"/>
    </source>
</evidence>
<evidence type="ECO:0000256" key="8">
    <source>
        <dbReference type="ARBA" id="ARBA00032018"/>
    </source>
</evidence>
<evidence type="ECO:0000256" key="3">
    <source>
        <dbReference type="ARBA" id="ARBA00019615"/>
    </source>
</evidence>
<keyword evidence="4 9" id="KW-0805">Transcription regulation</keyword>
<evidence type="ECO:0000256" key="4">
    <source>
        <dbReference type="ARBA" id="ARBA00023015"/>
    </source>
</evidence>
<evidence type="ECO:0000256" key="5">
    <source>
        <dbReference type="ARBA" id="ARBA00023159"/>
    </source>
</evidence>
<gene>
    <name evidence="11" type="primary">ROX3</name>
    <name evidence="9" type="synonym">MED19</name>
    <name evidence="11" type="ORF">DBV05_g3966</name>
</gene>
<keyword evidence="7 9" id="KW-0539">Nucleus</keyword>
<evidence type="ECO:0000256" key="7">
    <source>
        <dbReference type="ARBA" id="ARBA00023242"/>
    </source>
</evidence>
<dbReference type="GO" id="GO:0003712">
    <property type="term" value="F:transcription coregulator activity"/>
    <property type="evidence" value="ECO:0007669"/>
    <property type="project" value="InterPro"/>
</dbReference>
<reference evidence="11 12" key="1">
    <citation type="journal article" date="2019" name="Sci. Rep.">
        <title>A multi-omics analysis of the grapevine pathogen Lasiodiplodia theobromae reveals that temperature affects the expression of virulence- and pathogenicity-related genes.</title>
        <authorList>
            <person name="Felix C."/>
            <person name="Meneses R."/>
            <person name="Goncalves M.F.M."/>
            <person name="Tilleman L."/>
            <person name="Duarte A.S."/>
            <person name="Jorrin-Novo J.V."/>
            <person name="Van de Peer Y."/>
            <person name="Deforce D."/>
            <person name="Van Nieuwerburgh F."/>
            <person name="Esteves A.C."/>
            <person name="Alves A."/>
        </authorList>
    </citation>
    <scope>NUCLEOTIDE SEQUENCE [LARGE SCALE GENOMIC DNA]</scope>
    <source>
        <strain evidence="11 12">LA-SOL3</strain>
    </source>
</reference>
<feature type="compositionally biased region" description="Polar residues" evidence="10">
    <location>
        <begin position="74"/>
        <end position="102"/>
    </location>
</feature>
<evidence type="ECO:0000313" key="12">
    <source>
        <dbReference type="Proteomes" id="UP000325902"/>
    </source>
</evidence>
<keyword evidence="6 9" id="KW-0804">Transcription</keyword>
<name>A0A5N5DHX8_9PEZI</name>
<comment type="caution">
    <text evidence="11">The sequence shown here is derived from an EMBL/GenBank/DDBJ whole genome shotgun (WGS) entry which is preliminary data.</text>
</comment>
<dbReference type="AlphaFoldDB" id="A0A5N5DHX8"/>
<feature type="compositionally biased region" description="Basic and acidic residues" evidence="10">
    <location>
        <begin position="130"/>
        <end position="148"/>
    </location>
</feature>
<evidence type="ECO:0000256" key="6">
    <source>
        <dbReference type="ARBA" id="ARBA00023163"/>
    </source>
</evidence>